<dbReference type="InterPro" id="IPR006474">
    <property type="entry name" value="Helicase_Cas3_CRISPR-ass_core"/>
</dbReference>
<keyword evidence="6" id="KW-0378">Hydrolase</keyword>
<evidence type="ECO:0000256" key="5">
    <source>
        <dbReference type="ARBA" id="ARBA00022741"/>
    </source>
</evidence>
<dbReference type="GO" id="GO:0016787">
    <property type="term" value="F:hydrolase activity"/>
    <property type="evidence" value="ECO:0007669"/>
    <property type="project" value="UniProtKB-KW"/>
</dbReference>
<dbReference type="GO" id="GO:0003724">
    <property type="term" value="F:RNA helicase activity"/>
    <property type="evidence" value="ECO:0007669"/>
    <property type="project" value="TreeGrafter"/>
</dbReference>
<proteinExistence type="inferred from homology"/>
<dbReference type="CDD" id="cd09641">
    <property type="entry name" value="Cas3''_I"/>
    <property type="match status" value="1"/>
</dbReference>
<evidence type="ECO:0000256" key="3">
    <source>
        <dbReference type="ARBA" id="ARBA00022722"/>
    </source>
</evidence>
<dbReference type="InterPro" id="IPR011545">
    <property type="entry name" value="DEAD/DEAH_box_helicase_dom"/>
</dbReference>
<dbReference type="InterPro" id="IPR050079">
    <property type="entry name" value="DEAD_box_RNA_helicase"/>
</dbReference>
<keyword evidence="3" id="KW-0540">Nuclease</keyword>
<dbReference type="InterPro" id="IPR006483">
    <property type="entry name" value="CRISPR-assoc_Cas3_HD"/>
</dbReference>
<keyword evidence="9" id="KW-0051">Antiviral defense</keyword>
<dbReference type="AlphaFoldDB" id="A0A7G1G1D5"/>
<dbReference type="SUPFAM" id="SSF52540">
    <property type="entry name" value="P-loop containing nucleoside triphosphate hydrolases"/>
    <property type="match status" value="1"/>
</dbReference>
<accession>A0A7G1G1D5</accession>
<reference evidence="11 12" key="1">
    <citation type="submission" date="2018-06" db="EMBL/GenBank/DDBJ databases">
        <title>Genome sequencing of Oceanotoga sp. sy52.</title>
        <authorList>
            <person name="Mori K."/>
        </authorList>
    </citation>
    <scope>NUCLEOTIDE SEQUENCE [LARGE SCALE GENOMIC DNA]</scope>
    <source>
        <strain evidence="12">sy52</strain>
    </source>
</reference>
<dbReference type="Pfam" id="PF22590">
    <property type="entry name" value="Cas3-like_C_2"/>
    <property type="match status" value="1"/>
</dbReference>
<dbReference type="Gene3D" id="1.10.3210.30">
    <property type="match status" value="1"/>
</dbReference>
<evidence type="ECO:0000313" key="12">
    <source>
        <dbReference type="Proteomes" id="UP000516361"/>
    </source>
</evidence>
<dbReference type="InterPro" id="IPR014001">
    <property type="entry name" value="Helicase_ATP-bd"/>
</dbReference>
<keyword evidence="7" id="KW-0347">Helicase</keyword>
<dbReference type="GO" id="GO:0004519">
    <property type="term" value="F:endonuclease activity"/>
    <property type="evidence" value="ECO:0007669"/>
    <property type="project" value="UniProtKB-KW"/>
</dbReference>
<dbReference type="GO" id="GO:0051607">
    <property type="term" value="P:defense response to virus"/>
    <property type="evidence" value="ECO:0007669"/>
    <property type="project" value="UniProtKB-KW"/>
</dbReference>
<evidence type="ECO:0000259" key="10">
    <source>
        <dbReference type="PROSITE" id="PS51643"/>
    </source>
</evidence>
<evidence type="ECO:0000256" key="1">
    <source>
        <dbReference type="ARBA" id="ARBA00006847"/>
    </source>
</evidence>
<dbReference type="Proteomes" id="UP000516361">
    <property type="component" value="Chromosome"/>
</dbReference>
<dbReference type="InterPro" id="IPR054712">
    <property type="entry name" value="Cas3-like_dom"/>
</dbReference>
<evidence type="ECO:0000256" key="4">
    <source>
        <dbReference type="ARBA" id="ARBA00022723"/>
    </source>
</evidence>
<evidence type="ECO:0000256" key="7">
    <source>
        <dbReference type="ARBA" id="ARBA00022806"/>
    </source>
</evidence>
<keyword evidence="4" id="KW-0479">Metal-binding</keyword>
<dbReference type="PANTHER" id="PTHR47959">
    <property type="entry name" value="ATP-DEPENDENT RNA HELICASE RHLE-RELATED"/>
    <property type="match status" value="1"/>
</dbReference>
<dbReference type="InParanoid" id="A0A7G1G1D5"/>
<organism evidence="11 12">
    <name type="scientific">Tepiditoga spiralis</name>
    <dbReference type="NCBI Taxonomy" id="2108365"/>
    <lineage>
        <taxon>Bacteria</taxon>
        <taxon>Thermotogati</taxon>
        <taxon>Thermotogota</taxon>
        <taxon>Thermotogae</taxon>
        <taxon>Petrotogales</taxon>
        <taxon>Petrotogaceae</taxon>
        <taxon>Tepiditoga</taxon>
    </lineage>
</organism>
<dbReference type="SMART" id="SM00487">
    <property type="entry name" value="DEXDc"/>
    <property type="match status" value="1"/>
</dbReference>
<dbReference type="InterPro" id="IPR038257">
    <property type="entry name" value="CRISPR-assoc_Cas3_HD_sf"/>
</dbReference>
<dbReference type="GO" id="GO:0005829">
    <property type="term" value="C:cytosol"/>
    <property type="evidence" value="ECO:0007669"/>
    <property type="project" value="TreeGrafter"/>
</dbReference>
<feature type="domain" description="HD Cas3-type" evidence="10">
    <location>
        <begin position="8"/>
        <end position="199"/>
    </location>
</feature>
<evidence type="ECO:0000256" key="8">
    <source>
        <dbReference type="ARBA" id="ARBA00022840"/>
    </source>
</evidence>
<evidence type="ECO:0000256" key="6">
    <source>
        <dbReference type="ARBA" id="ARBA00022801"/>
    </source>
</evidence>
<dbReference type="KEGG" id="ocy:OSSY52_01110"/>
<evidence type="ECO:0000256" key="9">
    <source>
        <dbReference type="ARBA" id="ARBA00023118"/>
    </source>
</evidence>
<sequence length="754" mass="89689">MIEFYYAKSNPKETIEEHTEKLLDNLNLLKEIYPNIKNIDWDILYVICKYHDLGKINPKFQTKIGNYIEDNFKDMKEIPHNFLSPCFLPKKKIKKLLESKNYNEQEINKYLIIIYQSIYWHHEREEPENLINLFKDYKEEIQNLIKDYIFAIDKEKLKFNPSIGRFVSKPIENQIEDYGEDILYEYILHKGLLNKIDYSASAGLPIEISPEPLSDYVIKFLKKEYNSNLNDLQEYMKANENKNIVVIASTGYGKTEAGLLWIGKNKGYFTLPVKVSINSIYRRLLNKIKLKKEKVGLLHSDTLSELLKDASSYKFDEDYYNLTKNKSLPLTITTLDQIIKFIFKYNGYEYDLAHLSYSKIIIDEIQMYNSKMLAYLIIALKYIDKIGGKFSIITATFPPFIYDLMKNYNINIELSENMFLSNKKRHKIKVFKEDILNLKINKSKEKVLIIANTIKKSQEIYDLISKSEEYSEYNIELLHSRFINKDRKEKEDLIIKVGNKQKNGKYIFISTSIVEASLDIDFDILYTELLDLNSLFQRMGRCYRKRELKEGFNNVNIFIGNEKNSPSGTNIKEFIDREIFEYSKEEIFKYDNKYISEEDKQKMIKSIFNTEKLKETEYFKNIKNYLNYWNEIEKGSVEKKYINLREIDNCTIIPKTIYNKYSDIIEEKYSKITNLKKDYENKKRFIEINNLIEDIKKYSVNIPSYMIKSNNIKLNLVENIEINKYKKLYILNYDYSKEKGIGKYLGKVEEDNFI</sequence>
<dbReference type="Pfam" id="PF00270">
    <property type="entry name" value="DEAD"/>
    <property type="match status" value="1"/>
</dbReference>
<dbReference type="NCBIfam" id="TIGR01587">
    <property type="entry name" value="cas3_core"/>
    <property type="match status" value="1"/>
</dbReference>
<gene>
    <name evidence="11" type="ORF">OSSY52_01110</name>
</gene>
<dbReference type="NCBIfam" id="TIGR01596">
    <property type="entry name" value="cas3_HD"/>
    <property type="match status" value="1"/>
</dbReference>
<dbReference type="EMBL" id="AP018712">
    <property type="protein sequence ID" value="BBE29970.1"/>
    <property type="molecule type" value="Genomic_DNA"/>
</dbReference>
<keyword evidence="5" id="KW-0547">Nucleotide-binding</keyword>
<dbReference type="PANTHER" id="PTHR47959:SF16">
    <property type="entry name" value="CRISPR-ASSOCIATED NUCLEASE_HELICASE CAS3-RELATED"/>
    <property type="match status" value="1"/>
</dbReference>
<comment type="similarity">
    <text evidence="1">In the N-terminal section; belongs to the CRISPR-associated nuclease Cas3-HD family.</text>
</comment>
<dbReference type="GO" id="GO:0046872">
    <property type="term" value="F:metal ion binding"/>
    <property type="evidence" value="ECO:0007669"/>
    <property type="project" value="UniProtKB-KW"/>
</dbReference>
<evidence type="ECO:0000256" key="2">
    <source>
        <dbReference type="ARBA" id="ARBA00009046"/>
    </source>
</evidence>
<protein>
    <submittedName>
        <fullName evidence="11">CRISPR-associated helicase/endonuclease Cas3</fullName>
    </submittedName>
</protein>
<dbReference type="InterPro" id="IPR027417">
    <property type="entry name" value="P-loop_NTPase"/>
</dbReference>
<dbReference type="GO" id="GO:0003676">
    <property type="term" value="F:nucleic acid binding"/>
    <property type="evidence" value="ECO:0007669"/>
    <property type="project" value="InterPro"/>
</dbReference>
<dbReference type="PROSITE" id="PS51643">
    <property type="entry name" value="HD_CAS3"/>
    <property type="match status" value="1"/>
</dbReference>
<keyword evidence="11" id="KW-0255">Endonuclease</keyword>
<dbReference type="GO" id="GO:0005524">
    <property type="term" value="F:ATP binding"/>
    <property type="evidence" value="ECO:0007669"/>
    <property type="project" value="UniProtKB-KW"/>
</dbReference>
<dbReference type="Gene3D" id="3.40.50.300">
    <property type="entry name" value="P-loop containing nucleotide triphosphate hydrolases"/>
    <property type="match status" value="2"/>
</dbReference>
<name>A0A7G1G1D5_9BACT</name>
<keyword evidence="12" id="KW-1185">Reference proteome</keyword>
<comment type="similarity">
    <text evidence="2">In the central section; belongs to the CRISPR-associated helicase Cas3 family.</text>
</comment>
<dbReference type="RefSeq" id="WP_190615111.1">
    <property type="nucleotide sequence ID" value="NZ_AP018712.1"/>
</dbReference>
<evidence type="ECO:0000313" key="11">
    <source>
        <dbReference type="EMBL" id="BBE29970.1"/>
    </source>
</evidence>
<keyword evidence="8" id="KW-0067">ATP-binding</keyword>